<proteinExistence type="predicted"/>
<name>A0AAD8SY76_LOLMU</name>
<gene>
    <name evidence="2" type="ORF">QYE76_054209</name>
</gene>
<comment type="caution">
    <text evidence="2">The sequence shown here is derived from an EMBL/GenBank/DDBJ whole genome shotgun (WGS) entry which is preliminary data.</text>
</comment>
<dbReference type="Proteomes" id="UP001231189">
    <property type="component" value="Unassembled WGS sequence"/>
</dbReference>
<evidence type="ECO:0000313" key="2">
    <source>
        <dbReference type="EMBL" id="KAK1666050.1"/>
    </source>
</evidence>
<evidence type="ECO:0000313" key="3">
    <source>
        <dbReference type="Proteomes" id="UP001231189"/>
    </source>
</evidence>
<dbReference type="AlphaFoldDB" id="A0AAD8SY76"/>
<organism evidence="2 3">
    <name type="scientific">Lolium multiflorum</name>
    <name type="common">Italian ryegrass</name>
    <name type="synonym">Lolium perenne subsp. multiflorum</name>
    <dbReference type="NCBI Taxonomy" id="4521"/>
    <lineage>
        <taxon>Eukaryota</taxon>
        <taxon>Viridiplantae</taxon>
        <taxon>Streptophyta</taxon>
        <taxon>Embryophyta</taxon>
        <taxon>Tracheophyta</taxon>
        <taxon>Spermatophyta</taxon>
        <taxon>Magnoliopsida</taxon>
        <taxon>Liliopsida</taxon>
        <taxon>Poales</taxon>
        <taxon>Poaceae</taxon>
        <taxon>BOP clade</taxon>
        <taxon>Pooideae</taxon>
        <taxon>Poodae</taxon>
        <taxon>Poeae</taxon>
        <taxon>Poeae Chloroplast Group 2 (Poeae type)</taxon>
        <taxon>Loliodinae</taxon>
        <taxon>Loliinae</taxon>
        <taxon>Lolium</taxon>
    </lineage>
</organism>
<dbReference type="EMBL" id="JAUUTY010000003">
    <property type="protein sequence ID" value="KAK1666050.1"/>
    <property type="molecule type" value="Genomic_DNA"/>
</dbReference>
<reference evidence="2" key="1">
    <citation type="submission" date="2023-07" db="EMBL/GenBank/DDBJ databases">
        <title>A chromosome-level genome assembly of Lolium multiflorum.</title>
        <authorList>
            <person name="Chen Y."/>
            <person name="Copetti D."/>
            <person name="Kolliker R."/>
            <person name="Studer B."/>
        </authorList>
    </citation>
    <scope>NUCLEOTIDE SEQUENCE</scope>
    <source>
        <strain evidence="2">02402/16</strain>
        <tissue evidence="2">Leaf</tissue>
    </source>
</reference>
<protein>
    <recommendedName>
        <fullName evidence="1">Retrotransposon gag domain-containing protein</fullName>
    </recommendedName>
</protein>
<dbReference type="PANTHER" id="PTHR48241:SF1">
    <property type="entry name" value="BURP DOMAIN-CONTAINING PROTEIN"/>
    <property type="match status" value="1"/>
</dbReference>
<keyword evidence="3" id="KW-1185">Reference proteome</keyword>
<accession>A0AAD8SY76</accession>
<evidence type="ECO:0000259" key="1">
    <source>
        <dbReference type="Pfam" id="PF03732"/>
    </source>
</evidence>
<sequence length="475" mass="54223">MALVRDLWLPSSLDTRTGPIWPSIEAENFELRPGLIALVQQNQFRGLPIEDPHEHIRNVLEYANTVQYHEVSQDAIKCMLFTFSLRDGAKDWYYSLPSRSYTWGEISQAFLERYFPLHKQSAIRDQILCFAQDGCESLYAAWERYKDLLRKCPNHGQKDWLVLQIFYRGLTCASRDLIDMSAGGTIMNKTVEGATMLIENLAFHQFQWYGEDPSSDFLACYHQTTTPQQPTLNQKLESDSACDKINLALVLFDDDDAITSDTQMDAIVQDSVIILDDSFISEPELQSVDFDVEEPPLVDIDDVLLRTEMEKFTFQDDSSIDSAAFEPEMEIFTIDEDEVTSDVKELSSTTSITDIVPQEISTTIHPMTSPIKAVLKLLNHLRYDDFNFLNKACRTIDNTYVTCNSLLTFLHAIFYCYAYIIGYSIDDLVGANPITCASCSLCECTFRILLVHHSSRPKMVRVDIPWDPGGCMAWR</sequence>
<dbReference type="Pfam" id="PF03732">
    <property type="entry name" value="Retrotrans_gag"/>
    <property type="match status" value="1"/>
</dbReference>
<dbReference type="PANTHER" id="PTHR48241">
    <property type="entry name" value="BURP DOMAIN-CONTAINING PROTEIN"/>
    <property type="match status" value="1"/>
</dbReference>
<feature type="domain" description="Retrotransposon gag" evidence="1">
    <location>
        <begin position="80"/>
        <end position="171"/>
    </location>
</feature>
<dbReference type="InterPro" id="IPR005162">
    <property type="entry name" value="Retrotrans_gag_dom"/>
</dbReference>